<dbReference type="Gene3D" id="3.15.10.30">
    <property type="entry name" value="Haemolymph juvenile hormone binding protein"/>
    <property type="match status" value="2"/>
</dbReference>
<dbReference type="STRING" id="121845.A0A3Q0IRN0"/>
<gene>
    <name evidence="3" type="primary">LOC103508543</name>
</gene>
<dbReference type="InterPro" id="IPR015897">
    <property type="entry name" value="CHK_kinase-like"/>
</dbReference>
<dbReference type="AlphaFoldDB" id="A0A3Q0IRN0"/>
<organism evidence="2 3">
    <name type="scientific">Diaphorina citri</name>
    <name type="common">Asian citrus psyllid</name>
    <dbReference type="NCBI Taxonomy" id="121845"/>
    <lineage>
        <taxon>Eukaryota</taxon>
        <taxon>Metazoa</taxon>
        <taxon>Ecdysozoa</taxon>
        <taxon>Arthropoda</taxon>
        <taxon>Hexapoda</taxon>
        <taxon>Insecta</taxon>
        <taxon>Pterygota</taxon>
        <taxon>Neoptera</taxon>
        <taxon>Paraneoptera</taxon>
        <taxon>Hemiptera</taxon>
        <taxon>Sternorrhyncha</taxon>
        <taxon>Psylloidea</taxon>
        <taxon>Psyllidae</taxon>
        <taxon>Diaphorininae</taxon>
        <taxon>Diaphorina</taxon>
    </lineage>
</organism>
<dbReference type="KEGG" id="dci:103508543"/>
<dbReference type="Pfam" id="PF06585">
    <property type="entry name" value="JHBP"/>
    <property type="match status" value="2"/>
</dbReference>
<sequence>MEAVVNQLSAHSKELVETDRKFGDSKKFVRFEIDSNKTGKDQFASTAIFAQLFSKCVRGTPEFDHCIKDAINNARAFYTTAQLFSKCVRGTPEFDHCIKDAINNARAFYTTGVPELNLPPIDPWNLDEVEQYRSSYEIKLTNIQESSWAKATIYKFKSNLKPGGYVQFTQFAPITSLEGEYRALGKKAKGFSEGRFNFTLRVPELNLPPIDPWNLDEVEQYRSSYEIKLTNIQESSWAKATIYKFKSNLKPGGYVQFTQFAPITSLEGEYRALGKKAKGFSEGRFNFTLQNFDNLVINSFWKFGFPLVRPLVEELLDSAYSKKYTEIFANFNWDSLLPPSSSKGRTIPVVIKMEPSMPELRAFFNSPLQFQNEILFYTPLDSLVSLVKDLTQKVAGLRLSFASGYILTCCLIADPRAQIKLCIFQSSSKGRTIPVVIKMEPPVLELRAFFNSPLQFQNEILFYTELLPFLASFSTGRDRPQFAHFLKGSSPDEVLGSYVMMQNASQEGFRLSKDNPLLNLSHFLLTVNRLGRFHGLSYIAKSRNRSKLTDLVGRIQETSWTDSRIANGDIQNDFISASVKRSIGKFDNDGYEQYAEQLARLKKLIVDCPVRFMRDITTPKEPMAVVCHGDFCRNNILFKYGETNVTEDSVNGNKSVNGSANDSSPSDVLFFDMATIRYASPVMDLSFFIYLNSNAEMRSRHWDQILDSYHQGVRTTVEGYANTHNVDVIRGKDAFTASSQSSTSGIFLPSLEDIHAEFINHALYGFVNCSFFLPMMMEKAPLPVKDCGETFTSGIFLPSLEDIHAEFINHALYGFVNCSFFLPMMMEKAPLPGKDSGERDRTAAEVIQEDWWNLPLEEQIRFQNSVGGEEGTAAINDIVEHLFEMKFV</sequence>
<dbReference type="SMART" id="SM00587">
    <property type="entry name" value="CHK"/>
    <property type="match status" value="1"/>
</dbReference>
<dbReference type="InterPro" id="IPR011009">
    <property type="entry name" value="Kinase-like_dom_sf"/>
</dbReference>
<keyword evidence="2" id="KW-1185">Reference proteome</keyword>
<proteinExistence type="predicted"/>
<evidence type="ECO:0000313" key="2">
    <source>
        <dbReference type="Proteomes" id="UP000079169"/>
    </source>
</evidence>
<dbReference type="PaxDb" id="121845-A0A3Q0IRN0"/>
<dbReference type="InterPro" id="IPR010562">
    <property type="entry name" value="Haemolymph_juvenile_hormone-bd"/>
</dbReference>
<dbReference type="PANTHER" id="PTHR11012:SF8">
    <property type="entry name" value="JUVENILE HORMONE-INDUCIBLE PROTEIN 26"/>
    <property type="match status" value="1"/>
</dbReference>
<reference evidence="3" key="1">
    <citation type="submission" date="2025-08" db="UniProtKB">
        <authorList>
            <consortium name="RefSeq"/>
        </authorList>
    </citation>
    <scope>IDENTIFICATION</scope>
</reference>
<dbReference type="Pfam" id="PF02958">
    <property type="entry name" value="EcKL"/>
    <property type="match status" value="2"/>
</dbReference>
<dbReference type="PANTHER" id="PTHR11012">
    <property type="entry name" value="PROTEIN KINASE-LIKE DOMAIN-CONTAINING"/>
    <property type="match status" value="1"/>
</dbReference>
<dbReference type="Gene3D" id="3.90.1200.10">
    <property type="match status" value="1"/>
</dbReference>
<dbReference type="InterPro" id="IPR004119">
    <property type="entry name" value="EcKL"/>
</dbReference>
<evidence type="ECO:0000313" key="3">
    <source>
        <dbReference type="RefSeq" id="XP_026678922.1"/>
    </source>
</evidence>
<dbReference type="InterPro" id="IPR038606">
    <property type="entry name" value="To_sf"/>
</dbReference>
<dbReference type="SMART" id="SM00700">
    <property type="entry name" value="JHBP"/>
    <property type="match status" value="1"/>
</dbReference>
<dbReference type="GeneID" id="103508543"/>
<feature type="domain" description="CHK kinase-like" evidence="1">
    <location>
        <begin position="499"/>
        <end position="719"/>
    </location>
</feature>
<name>A0A3Q0IRN0_DIACI</name>
<dbReference type="RefSeq" id="XP_026678922.1">
    <property type="nucleotide sequence ID" value="XM_026823121.1"/>
</dbReference>
<accession>A0A3Q0IRN0</accession>
<protein>
    <submittedName>
        <fullName evidence="3">LOW QUALITY PROTEIN: uncharacterized protein LOC103508543</fullName>
    </submittedName>
</protein>
<dbReference type="Proteomes" id="UP000079169">
    <property type="component" value="Unplaced"/>
</dbReference>
<evidence type="ECO:0000259" key="1">
    <source>
        <dbReference type="SMART" id="SM00587"/>
    </source>
</evidence>
<dbReference type="SUPFAM" id="SSF56112">
    <property type="entry name" value="Protein kinase-like (PK-like)"/>
    <property type="match status" value="1"/>
</dbReference>